<reference evidence="12" key="1">
    <citation type="submission" date="2020-01" db="EMBL/GenBank/DDBJ databases">
        <authorList>
            <person name="Meier V. D."/>
            <person name="Meier V D."/>
        </authorList>
    </citation>
    <scope>NUCLEOTIDE SEQUENCE</scope>
    <source>
        <strain evidence="12">HLG_WM_MAG_09</strain>
    </source>
</reference>
<comment type="cofactor">
    <cofactor evidence="10">
        <name>Mn(2+)</name>
        <dbReference type="ChEBI" id="CHEBI:29035"/>
    </cofactor>
    <text evidence="10">Binds 2 Mn(2+) ions per subunit in a binuclear metal center.</text>
</comment>
<dbReference type="NCBIfam" id="NF003743">
    <property type="entry name" value="PRK05340.1"/>
    <property type="match status" value="1"/>
</dbReference>
<proteinExistence type="inferred from homology"/>
<evidence type="ECO:0000256" key="2">
    <source>
        <dbReference type="ARBA" id="ARBA00022516"/>
    </source>
</evidence>
<evidence type="ECO:0000259" key="11">
    <source>
        <dbReference type="Pfam" id="PF00149"/>
    </source>
</evidence>
<evidence type="ECO:0000256" key="4">
    <source>
        <dbReference type="ARBA" id="ARBA00022556"/>
    </source>
</evidence>
<dbReference type="Gene3D" id="3.60.21.10">
    <property type="match status" value="1"/>
</dbReference>
<dbReference type="NCBIfam" id="TIGR01854">
    <property type="entry name" value="lipid_A_lpxH"/>
    <property type="match status" value="1"/>
</dbReference>
<dbReference type="EMBL" id="CACVAT010000375">
    <property type="protein sequence ID" value="CAA6823464.1"/>
    <property type="molecule type" value="Genomic_DNA"/>
</dbReference>
<comment type="function">
    <text evidence="10">Hydrolyzes the pyrophosphate bond of UDP-2,3-diacylglucosamine to yield 2,3-diacylglucosamine 1-phosphate (lipid X) and UMP by catalyzing the attack of water at the alpha-P atom. Involved in the biosynthesis of lipid A, a phosphorylated glycolipid that anchors the lipopolysaccharide to the outer membrane of the cell.</text>
</comment>
<dbReference type="GO" id="GO:0030145">
    <property type="term" value="F:manganese ion binding"/>
    <property type="evidence" value="ECO:0007669"/>
    <property type="project" value="UniProtKB-UniRule"/>
</dbReference>
<dbReference type="GO" id="GO:0009245">
    <property type="term" value="P:lipid A biosynthetic process"/>
    <property type="evidence" value="ECO:0007669"/>
    <property type="project" value="UniProtKB-UniRule"/>
</dbReference>
<evidence type="ECO:0000256" key="7">
    <source>
        <dbReference type="ARBA" id="ARBA00023098"/>
    </source>
</evidence>
<dbReference type="PANTHER" id="PTHR34990">
    <property type="entry name" value="UDP-2,3-DIACYLGLUCOSAMINE HYDROLASE-RELATED"/>
    <property type="match status" value="1"/>
</dbReference>
<evidence type="ECO:0000256" key="1">
    <source>
        <dbReference type="ARBA" id="ARBA00022475"/>
    </source>
</evidence>
<dbReference type="InterPro" id="IPR004843">
    <property type="entry name" value="Calcineurin-like_PHP"/>
</dbReference>
<dbReference type="GO" id="GO:0019897">
    <property type="term" value="C:extrinsic component of plasma membrane"/>
    <property type="evidence" value="ECO:0007669"/>
    <property type="project" value="UniProtKB-UniRule"/>
</dbReference>
<feature type="binding site" evidence="10">
    <location>
        <position position="199"/>
    </location>
    <ligand>
        <name>Mn(2+)</name>
        <dbReference type="ChEBI" id="CHEBI:29035"/>
        <label>2</label>
    </ligand>
</feature>
<feature type="binding site" evidence="10">
    <location>
        <position position="41"/>
    </location>
    <ligand>
        <name>Mn(2+)</name>
        <dbReference type="ChEBI" id="CHEBI:29035"/>
        <label>2</label>
    </ligand>
</feature>
<dbReference type="HAMAP" id="MF_00575">
    <property type="entry name" value="LpxH"/>
    <property type="match status" value="1"/>
</dbReference>
<accession>A0A6S6TVL0</accession>
<dbReference type="GO" id="GO:0005737">
    <property type="term" value="C:cytoplasm"/>
    <property type="evidence" value="ECO:0007669"/>
    <property type="project" value="InterPro"/>
</dbReference>
<feature type="binding site" evidence="10">
    <location>
        <position position="8"/>
    </location>
    <ligand>
        <name>Mn(2+)</name>
        <dbReference type="ChEBI" id="CHEBI:29035"/>
        <label>1</label>
    </ligand>
</feature>
<comment type="pathway">
    <text evidence="10">Glycolipid biosynthesis; lipid IV(A) biosynthesis; lipid IV(A) from (3R)-3-hydroxytetradecanoyl-[acyl-carrier-protein] and UDP-N-acetyl-alpha-D-glucosamine: step 4/6.</text>
</comment>
<dbReference type="UniPathway" id="UPA00359">
    <property type="reaction ID" value="UER00480"/>
</dbReference>
<feature type="binding site" evidence="10">
    <location>
        <begin position="83"/>
        <end position="84"/>
    </location>
    <ligand>
        <name>substrate</name>
    </ligand>
</feature>
<keyword evidence="2 10" id="KW-0444">Lipid biosynthesis</keyword>
<feature type="binding site" evidence="10">
    <location>
        <position position="10"/>
    </location>
    <ligand>
        <name>Mn(2+)</name>
        <dbReference type="ChEBI" id="CHEBI:29035"/>
        <label>1</label>
    </ligand>
</feature>
<feature type="binding site" evidence="10">
    <location>
        <position position="118"/>
    </location>
    <ligand>
        <name>Mn(2+)</name>
        <dbReference type="ChEBI" id="CHEBI:29035"/>
        <label>2</label>
    </ligand>
</feature>
<evidence type="ECO:0000256" key="3">
    <source>
        <dbReference type="ARBA" id="ARBA00022519"/>
    </source>
</evidence>
<evidence type="ECO:0000256" key="6">
    <source>
        <dbReference type="ARBA" id="ARBA00022801"/>
    </source>
</evidence>
<dbReference type="InterPro" id="IPR010138">
    <property type="entry name" value="UDP-diacylglucosamine_Hdrlase"/>
</dbReference>
<feature type="binding site" evidence="10">
    <location>
        <position position="41"/>
    </location>
    <ligand>
        <name>Mn(2+)</name>
        <dbReference type="ChEBI" id="CHEBI:29035"/>
        <label>1</label>
    </ligand>
</feature>
<comment type="caution">
    <text evidence="10">Lacks conserved residue(s) required for the propagation of feature annotation.</text>
</comment>
<dbReference type="AlphaFoldDB" id="A0A6S6TVL0"/>
<keyword evidence="7 10" id="KW-0443">Lipid metabolism</keyword>
<dbReference type="PANTHER" id="PTHR34990:SF1">
    <property type="entry name" value="UDP-2,3-DIACYLGLUCOSAMINE HYDROLASE"/>
    <property type="match status" value="1"/>
</dbReference>
<feature type="binding site" evidence="10">
    <location>
        <position position="126"/>
    </location>
    <ligand>
        <name>substrate</name>
    </ligand>
</feature>
<dbReference type="InterPro" id="IPR043461">
    <property type="entry name" value="LpxH-like"/>
</dbReference>
<name>A0A6S6TVL0_9GAMM</name>
<dbReference type="Pfam" id="PF00149">
    <property type="entry name" value="Metallophos"/>
    <property type="match status" value="1"/>
</dbReference>
<evidence type="ECO:0000256" key="9">
    <source>
        <dbReference type="ARBA" id="ARBA00023211"/>
    </source>
</evidence>
<dbReference type="GO" id="GO:0008758">
    <property type="term" value="F:UDP-2,3-diacylglucosamine hydrolase activity"/>
    <property type="evidence" value="ECO:0007669"/>
    <property type="project" value="UniProtKB-UniRule"/>
</dbReference>
<dbReference type="EC" id="3.6.1.54" evidence="10"/>
<protein>
    <recommendedName>
        <fullName evidence="10">UDP-2,3-diacylglucosamine hydrolase</fullName>
        <ecNumber evidence="10">3.6.1.54</ecNumber>
    </recommendedName>
    <alternativeName>
        <fullName evidence="10">UDP-2,3-diacylglucosamine diphosphatase</fullName>
    </alternativeName>
</protein>
<gene>
    <name evidence="10" type="primary">lpxH</name>
    <name evidence="12" type="ORF">HELGO_WM16641</name>
</gene>
<keyword evidence="6 10" id="KW-0378">Hydrolase</keyword>
<feature type="binding site" evidence="10">
    <location>
        <position position="199"/>
    </location>
    <ligand>
        <name>substrate</name>
    </ligand>
</feature>
<keyword evidence="4 10" id="KW-0441">Lipid A biosynthesis</keyword>
<feature type="binding site" evidence="10">
    <location>
        <position position="201"/>
    </location>
    <ligand>
        <name>Mn(2+)</name>
        <dbReference type="ChEBI" id="CHEBI:29035"/>
        <label>1</label>
    </ligand>
</feature>
<feature type="domain" description="Calcineurin-like phosphoesterase" evidence="11">
    <location>
        <begin position="1"/>
        <end position="203"/>
    </location>
</feature>
<dbReference type="CDD" id="cd07398">
    <property type="entry name" value="MPP_YbbF-LpxH"/>
    <property type="match status" value="1"/>
</dbReference>
<keyword evidence="8 10" id="KW-0472">Membrane</keyword>
<evidence type="ECO:0000256" key="8">
    <source>
        <dbReference type="ARBA" id="ARBA00023136"/>
    </source>
</evidence>
<keyword evidence="1 10" id="KW-1003">Cell membrane</keyword>
<keyword evidence="9 10" id="KW-0464">Manganese</keyword>
<comment type="subcellular location">
    <subcellularLocation>
        <location evidence="10">Cell inner membrane</location>
        <topology evidence="10">Peripheral membrane protein</topology>
        <orientation evidence="10">Cytoplasmic side</orientation>
    </subcellularLocation>
</comment>
<comment type="catalytic activity">
    <reaction evidence="10">
        <text>UDP-2-N,3-O-bis[(3R)-3-hydroxytetradecanoyl]-alpha-D-glucosamine + H2O = 2-N,3-O-bis[(3R)-3-hydroxytetradecanoyl]-alpha-D-glucosaminyl 1-phosphate + UMP + 2 H(+)</text>
        <dbReference type="Rhea" id="RHEA:25213"/>
        <dbReference type="ChEBI" id="CHEBI:15377"/>
        <dbReference type="ChEBI" id="CHEBI:15378"/>
        <dbReference type="ChEBI" id="CHEBI:57865"/>
        <dbReference type="ChEBI" id="CHEBI:57957"/>
        <dbReference type="ChEBI" id="CHEBI:78847"/>
        <dbReference type="EC" id="3.6.1.54"/>
    </reaction>
</comment>
<evidence type="ECO:0000256" key="5">
    <source>
        <dbReference type="ARBA" id="ARBA00022723"/>
    </source>
</evidence>
<sequence>MTTWFISDLHLEPSRPASIQQLFTFLQQISGNADALYILGDFFEFWVGDDFLDTPQGQAVIPLIQALRAVSDSGVPVYFIHGNRDFLLGERFATETGCTMLPEQQVIDLYGTQTLIMHGDTLCTDDVDYQKARAVFRNPKWIAQVLTWTIPQRIQRAEEMREVSKESVQYKSDEIMDVNQQSVEQAIQDAKVTRLIHGHTHRPAVHDFTLDGADVQRIVLGDWYTQSSYLRVDNDSGFELLTAL</sequence>
<keyword evidence="5 10" id="KW-0479">Metal-binding</keyword>
<comment type="similarity">
    <text evidence="10">Belongs to the LpxH family.</text>
</comment>
<dbReference type="InterPro" id="IPR029052">
    <property type="entry name" value="Metallo-depent_PP-like"/>
</dbReference>
<feature type="binding site" evidence="10">
    <location>
        <position position="83"/>
    </location>
    <ligand>
        <name>Mn(2+)</name>
        <dbReference type="ChEBI" id="CHEBI:29035"/>
        <label>2</label>
    </ligand>
</feature>
<organism evidence="12">
    <name type="scientific">uncultured Thiotrichaceae bacterium</name>
    <dbReference type="NCBI Taxonomy" id="298394"/>
    <lineage>
        <taxon>Bacteria</taxon>
        <taxon>Pseudomonadati</taxon>
        <taxon>Pseudomonadota</taxon>
        <taxon>Gammaproteobacteria</taxon>
        <taxon>Thiotrichales</taxon>
        <taxon>Thiotrichaceae</taxon>
        <taxon>environmental samples</taxon>
    </lineage>
</organism>
<feature type="binding site" evidence="10">
    <location>
        <position position="171"/>
    </location>
    <ligand>
        <name>substrate</name>
    </ligand>
</feature>
<feature type="binding site" evidence="10">
    <location>
        <position position="164"/>
    </location>
    <ligand>
        <name>substrate</name>
    </ligand>
</feature>
<keyword evidence="3 10" id="KW-0997">Cell inner membrane</keyword>
<evidence type="ECO:0000313" key="12">
    <source>
        <dbReference type="EMBL" id="CAA6823464.1"/>
    </source>
</evidence>
<evidence type="ECO:0000256" key="10">
    <source>
        <dbReference type="HAMAP-Rule" id="MF_00575"/>
    </source>
</evidence>
<dbReference type="SUPFAM" id="SSF56300">
    <property type="entry name" value="Metallo-dependent phosphatases"/>
    <property type="match status" value="1"/>
</dbReference>